<evidence type="ECO:0000256" key="5">
    <source>
        <dbReference type="ARBA" id="ARBA00022737"/>
    </source>
</evidence>
<feature type="chain" id="PRO_5002750987" evidence="9">
    <location>
        <begin position="32"/>
        <end position="302"/>
    </location>
</feature>
<dbReference type="Gene3D" id="2.10.50.10">
    <property type="entry name" value="Tumor Necrosis Factor Receptor, subunit A, domain 2"/>
    <property type="match status" value="3"/>
</dbReference>
<sequence>QMILQRNKMWVRMAHTSLAQLALCSVILALAQTGPSALTYQWKDSVTGELLICNKCQPGTSVAKHCTSTSPTQCQPCPDNHYTQYWNYLDKCRYCNVFCEDRERVKHECNATHNRVCECQPGYHRGIHFCVQHKACDPGYRVSQEGTAESNTECAPCPAGTFAVHPSMEKNCRPHTNCSSLGLEVNVPGTTHHDTLCTSCLGHYNLQEVNAECDQAVQDFVVHQKFGPRRIRRLQQSLNGQDKLLRDAESYRKLRNSLAQLRNSQPDKPFLPTLLPILRRAGLDHLEEELRIRFLQHHDSLM</sequence>
<evidence type="ECO:0000256" key="1">
    <source>
        <dbReference type="ARBA" id="ARBA00004613"/>
    </source>
</evidence>
<evidence type="ECO:0000256" key="2">
    <source>
        <dbReference type="ARBA" id="ARBA00022525"/>
    </source>
</evidence>
<dbReference type="EMBL" id="BC159340">
    <property type="protein sequence ID" value="AAI59341.1"/>
    <property type="molecule type" value="mRNA"/>
</dbReference>
<comment type="subcellular location">
    <subcellularLocation>
        <location evidence="1">Secreted</location>
    </subcellularLocation>
</comment>
<comment type="caution">
    <text evidence="8">Lacks conserved residue(s) required for the propagation of feature annotation.</text>
</comment>
<protein>
    <submittedName>
        <fullName evidence="11">LOC100158264 protein</fullName>
    </submittedName>
</protein>
<feature type="repeat" description="TNFR-Cys" evidence="8">
    <location>
        <begin position="76"/>
        <end position="117"/>
    </location>
</feature>
<name>B0JZW1_XENLA</name>
<dbReference type="GO" id="GO:0005576">
    <property type="term" value="C:extracellular region"/>
    <property type="evidence" value="ECO:0007669"/>
    <property type="project" value="UniProtKB-SubCell"/>
</dbReference>
<dbReference type="InterPro" id="IPR034023">
    <property type="entry name" value="TNFRSF6B_N"/>
</dbReference>
<proteinExistence type="evidence at transcript level"/>
<dbReference type="PROSITE" id="PS50050">
    <property type="entry name" value="TNFR_NGFR_2"/>
    <property type="match status" value="1"/>
</dbReference>
<evidence type="ECO:0000256" key="8">
    <source>
        <dbReference type="PROSITE-ProRule" id="PRU00206"/>
    </source>
</evidence>
<dbReference type="AlphaFoldDB" id="B0JZW1"/>
<keyword evidence="4 9" id="KW-0732">Signal</keyword>
<feature type="disulfide bond" evidence="8">
    <location>
        <begin position="77"/>
        <end position="92"/>
    </location>
</feature>
<dbReference type="PANTHER" id="PTHR23097:SF116">
    <property type="entry name" value="TUMOR NECROSIS FACTOR RECEPTOR SUPERFAMILY MEMBER 6B"/>
    <property type="match status" value="1"/>
</dbReference>
<accession>B0JZW1</accession>
<evidence type="ECO:0000313" key="11">
    <source>
        <dbReference type="EMBL" id="AAI59341.1"/>
    </source>
</evidence>
<dbReference type="InterPro" id="IPR001368">
    <property type="entry name" value="TNFR/NGFR_Cys_rich_reg"/>
</dbReference>
<dbReference type="GO" id="GO:0006915">
    <property type="term" value="P:apoptotic process"/>
    <property type="evidence" value="ECO:0007669"/>
    <property type="project" value="UniProtKB-KW"/>
</dbReference>
<evidence type="ECO:0000256" key="7">
    <source>
        <dbReference type="ARBA" id="ARBA00023180"/>
    </source>
</evidence>
<evidence type="ECO:0000256" key="6">
    <source>
        <dbReference type="ARBA" id="ARBA00023157"/>
    </source>
</evidence>
<feature type="non-terminal residue" evidence="11">
    <location>
        <position position="1"/>
    </location>
</feature>
<keyword evidence="3" id="KW-0053">Apoptosis</keyword>
<evidence type="ECO:0000256" key="9">
    <source>
        <dbReference type="SAM" id="SignalP"/>
    </source>
</evidence>
<feature type="signal peptide" evidence="9">
    <location>
        <begin position="1"/>
        <end position="31"/>
    </location>
</feature>
<evidence type="ECO:0000256" key="4">
    <source>
        <dbReference type="ARBA" id="ARBA00022729"/>
    </source>
</evidence>
<keyword evidence="7" id="KW-0325">Glycoprotein</keyword>
<dbReference type="SUPFAM" id="SSF57586">
    <property type="entry name" value="TNF receptor-like"/>
    <property type="match status" value="2"/>
</dbReference>
<dbReference type="SMART" id="SM00208">
    <property type="entry name" value="TNFR"/>
    <property type="match status" value="4"/>
</dbReference>
<keyword evidence="6 8" id="KW-1015">Disulfide bond</keyword>
<dbReference type="Pfam" id="PF00020">
    <property type="entry name" value="TNFR_c6"/>
    <property type="match status" value="4"/>
</dbReference>
<dbReference type="PANTHER" id="PTHR23097">
    <property type="entry name" value="TUMOR NECROSIS FACTOR RECEPTOR SUPERFAMILY MEMBER"/>
    <property type="match status" value="1"/>
</dbReference>
<evidence type="ECO:0000259" key="10">
    <source>
        <dbReference type="PROSITE" id="PS50050"/>
    </source>
</evidence>
<reference evidence="11" key="1">
    <citation type="submission" date="2008-02" db="EMBL/GenBank/DDBJ databases">
        <authorList>
            <consortium name="NIH - Xenopus Gene Collection (XGC) project"/>
        </authorList>
    </citation>
    <scope>NUCLEOTIDE SEQUENCE [LARGE SCALE MRNA]</scope>
    <source>
        <tissue evidence="11">Spleen</tissue>
    </source>
</reference>
<feature type="domain" description="TNFR-Cys" evidence="10">
    <location>
        <begin position="76"/>
        <end position="117"/>
    </location>
</feature>
<keyword evidence="2" id="KW-0964">Secreted</keyword>
<dbReference type="InterPro" id="IPR052459">
    <property type="entry name" value="TNFRSF_decoy_receptor"/>
</dbReference>
<organism evidence="11">
    <name type="scientific">Xenopus laevis</name>
    <name type="common">African clawed frog</name>
    <dbReference type="NCBI Taxonomy" id="8355"/>
    <lineage>
        <taxon>Eukaryota</taxon>
        <taxon>Metazoa</taxon>
        <taxon>Chordata</taxon>
        <taxon>Craniata</taxon>
        <taxon>Vertebrata</taxon>
        <taxon>Euteleostomi</taxon>
        <taxon>Amphibia</taxon>
        <taxon>Batrachia</taxon>
        <taxon>Anura</taxon>
        <taxon>Pipoidea</taxon>
        <taxon>Pipidae</taxon>
        <taxon>Xenopodinae</taxon>
        <taxon>Xenopus</taxon>
        <taxon>Xenopus</taxon>
    </lineage>
</organism>
<keyword evidence="5" id="KW-0677">Repeat</keyword>
<feature type="disulfide bond" evidence="8">
    <location>
        <begin position="99"/>
        <end position="117"/>
    </location>
</feature>
<dbReference type="CDD" id="cd10575">
    <property type="entry name" value="TNFRSF6B"/>
    <property type="match status" value="1"/>
</dbReference>
<gene>
    <name evidence="11" type="primary">LOC100158264</name>
</gene>
<evidence type="ECO:0000256" key="3">
    <source>
        <dbReference type="ARBA" id="ARBA00022703"/>
    </source>
</evidence>